<keyword evidence="2" id="KW-1185">Reference proteome</keyword>
<protein>
    <recommendedName>
        <fullName evidence="3">DUF3800 domain-containing protein</fullName>
    </recommendedName>
</protein>
<evidence type="ECO:0000313" key="1">
    <source>
        <dbReference type="EMBL" id="TYO98009.1"/>
    </source>
</evidence>
<sequence>MALVEFDLFLDESGVFNDATSQDRRNSLVGGILVPRGALTEKQARDILLSACRASGINWSGRGTLHANELPREKFPAMALSTVRQLTAGQVKVFMVENTERLQIVNPDITYLNMLAEGITQLFSTLNTQYESISLSIDAAVRMVKDKQHPGSITGIERQEYTARLQERLHWAWLRRGMAGGSSKWDVKKFITGSAREEYRLMLADVLCHAWFCRNTKFSGAAQQELLATIEEHGYIYSVLEYGTISAVERLMAAGDLGEAFFMICTSLLEEQRFNHRATADKLYKLLPRLVNKLMELPDTGRNYHLTTIKNRINYIINVDRRYDQALFLMELLNNHLLRPLKETPAAALDENLLNLITLEISSSVLAIANHRGNVRMAEQIINEIKEIIPPLAGHWENFQHIMEFLFWEAVHFNNCYDFDATIKLMNTLERFYNDTIELYPIALPGVFPDSIKSDLKGKILGNRLQAYMFKGRLDPASYRLAQRDSDAALDQFTSAHDLSRHYMYRCHIETDAGNFQDALHYLALGVNKKQQEVTTQEIAAALAGDRHREYDFGLMHYARLMAAAAPGELAGNMEQAWQKHALDNHPVLKGFTDHPVEIICWKKGSYYLATGSIKAGLEWHRRALEICFRDNDNVTLQTIGLGVLAEQAGHLAGAGDRYRKEYKNAVKKAMEKYREIFGQPGLPGAMVDYFASWPAVLQQAMERRDEDTAAALLNLAHRIPF</sequence>
<comment type="caution">
    <text evidence="1">The sequence shown here is derived from an EMBL/GenBank/DDBJ whole genome shotgun (WGS) entry which is preliminary data.</text>
</comment>
<name>A0A5S4ZZ51_9FIRM</name>
<gene>
    <name evidence="1" type="ORF">LX24_00294</name>
</gene>
<dbReference type="AlphaFoldDB" id="A0A5S4ZZ51"/>
<dbReference type="RefSeq" id="WP_166510352.1">
    <property type="nucleotide sequence ID" value="NZ_VNHM01000001.1"/>
</dbReference>
<evidence type="ECO:0000313" key="2">
    <source>
        <dbReference type="Proteomes" id="UP000323166"/>
    </source>
</evidence>
<organism evidence="1 2">
    <name type="scientific">Desulfallas thermosapovorans DSM 6562</name>
    <dbReference type="NCBI Taxonomy" id="1121431"/>
    <lineage>
        <taxon>Bacteria</taxon>
        <taxon>Bacillati</taxon>
        <taxon>Bacillota</taxon>
        <taxon>Clostridia</taxon>
        <taxon>Eubacteriales</taxon>
        <taxon>Desulfallaceae</taxon>
        <taxon>Desulfallas</taxon>
    </lineage>
</organism>
<reference evidence="1 2" key="1">
    <citation type="submission" date="2019-07" db="EMBL/GenBank/DDBJ databases">
        <title>Genomic Encyclopedia of Type Strains, Phase I: the one thousand microbial genomes (KMG-I) project.</title>
        <authorList>
            <person name="Kyrpides N."/>
        </authorList>
    </citation>
    <scope>NUCLEOTIDE SEQUENCE [LARGE SCALE GENOMIC DNA]</scope>
    <source>
        <strain evidence="1 2">DSM 6562</strain>
    </source>
</reference>
<dbReference type="EMBL" id="VNHM01000001">
    <property type="protein sequence ID" value="TYO98009.1"/>
    <property type="molecule type" value="Genomic_DNA"/>
</dbReference>
<accession>A0A5S4ZZ51</accession>
<evidence type="ECO:0008006" key="3">
    <source>
        <dbReference type="Google" id="ProtNLM"/>
    </source>
</evidence>
<dbReference type="Proteomes" id="UP000323166">
    <property type="component" value="Unassembled WGS sequence"/>
</dbReference>
<proteinExistence type="predicted"/>